<dbReference type="RefSeq" id="WP_168609366.1">
    <property type="nucleotide sequence ID" value="NZ_JAAZQD010000004.1"/>
</dbReference>
<dbReference type="Gene3D" id="2.30.30.60">
    <property type="match status" value="1"/>
</dbReference>
<keyword evidence="5 7" id="KW-1133">Transmembrane helix</keyword>
<dbReference type="SUPFAM" id="SSF50182">
    <property type="entry name" value="Sm-like ribonucleoproteins"/>
    <property type="match status" value="1"/>
</dbReference>
<evidence type="ECO:0000259" key="10">
    <source>
        <dbReference type="Pfam" id="PF21088"/>
    </source>
</evidence>
<dbReference type="SUPFAM" id="SSF82689">
    <property type="entry name" value="Mechanosensitive channel protein MscS (YggB), C-terminal domain"/>
    <property type="match status" value="1"/>
</dbReference>
<dbReference type="Pfam" id="PF00924">
    <property type="entry name" value="MS_channel_2nd"/>
    <property type="match status" value="1"/>
</dbReference>
<gene>
    <name evidence="11" type="ORF">HF690_10145</name>
</gene>
<dbReference type="SUPFAM" id="SSF82861">
    <property type="entry name" value="Mechanosensitive channel protein MscS (YggB), transmembrane region"/>
    <property type="match status" value="1"/>
</dbReference>
<dbReference type="Pfam" id="PF05552">
    <property type="entry name" value="MS_channel_1st_1"/>
    <property type="match status" value="1"/>
</dbReference>
<dbReference type="Pfam" id="PF21088">
    <property type="entry name" value="MS_channel_1st"/>
    <property type="match status" value="1"/>
</dbReference>
<dbReference type="InterPro" id="IPR011014">
    <property type="entry name" value="MscS_channel_TM-2"/>
</dbReference>
<dbReference type="PANTHER" id="PTHR30221:SF1">
    <property type="entry name" value="SMALL-CONDUCTANCE MECHANOSENSITIVE CHANNEL"/>
    <property type="match status" value="1"/>
</dbReference>
<feature type="domain" description="Mechanosensitive ion channel transmembrane helices 2/3" evidence="10">
    <location>
        <begin position="70"/>
        <end position="106"/>
    </location>
</feature>
<dbReference type="InterPro" id="IPR011066">
    <property type="entry name" value="MscS_channel_C_sf"/>
</dbReference>
<dbReference type="InterPro" id="IPR045275">
    <property type="entry name" value="MscS_archaea/bacteria_type"/>
</dbReference>
<sequence>MTDLFNRLGLPDHLAADLKSYGIKLLIALLVLVIGIWIAGRVANMGRRAMNHAKVDITLVAFLRNALFGLLLVMVIIAALSTAGIPSASFVAVLGAAGLAVGLALQGSLSNLAWGVLLIMFRPFKVGDFVQVGSFLGTVDRIDLMQTWLIAPDGRDVVIPNAKVGGEAVINFNARGTRRFEVAVGISYDANIGKAMDAARDLLKADKRVLDDPAPGVWTTELADSSVNLVIRGWTKAPDFWATQTDFVRAVKERFDAEGISIPFPQRDLNVRKIDADRL</sequence>
<keyword evidence="7" id="KW-0813">Transport</keyword>
<feature type="transmembrane region" description="Helical" evidence="7">
    <location>
        <begin position="20"/>
        <end position="40"/>
    </location>
</feature>
<name>A0A846ZNR9_9GAMM</name>
<evidence type="ECO:0000313" key="12">
    <source>
        <dbReference type="Proteomes" id="UP000541636"/>
    </source>
</evidence>
<comment type="similarity">
    <text evidence="2 7">Belongs to the MscS (TC 1.A.23) family.</text>
</comment>
<dbReference type="InterPro" id="IPR023408">
    <property type="entry name" value="MscS_beta-dom_sf"/>
</dbReference>
<dbReference type="InterPro" id="IPR010920">
    <property type="entry name" value="LSM_dom_sf"/>
</dbReference>
<dbReference type="InterPro" id="IPR006685">
    <property type="entry name" value="MscS_channel_2nd"/>
</dbReference>
<feature type="domain" description="Mechanosensitive ion channel MscS" evidence="8">
    <location>
        <begin position="108"/>
        <end position="173"/>
    </location>
</feature>
<comment type="caution">
    <text evidence="7">Lacks conserved residue(s) required for the propagation of feature annotation.</text>
</comment>
<organism evidence="11 12">
    <name type="scientific">Oleiagrimonas citrea</name>
    <dbReference type="NCBI Taxonomy" id="1665687"/>
    <lineage>
        <taxon>Bacteria</taxon>
        <taxon>Pseudomonadati</taxon>
        <taxon>Pseudomonadota</taxon>
        <taxon>Gammaproteobacteria</taxon>
        <taxon>Lysobacterales</taxon>
        <taxon>Rhodanobacteraceae</taxon>
        <taxon>Oleiagrimonas</taxon>
    </lineage>
</organism>
<evidence type="ECO:0000259" key="9">
    <source>
        <dbReference type="Pfam" id="PF21082"/>
    </source>
</evidence>
<keyword evidence="7" id="KW-0407">Ion channel</keyword>
<keyword evidence="6 7" id="KW-0472">Membrane</keyword>
<keyword evidence="7" id="KW-0406">Ion transport</keyword>
<accession>A0A846ZNR9</accession>
<dbReference type="Gene3D" id="3.30.70.100">
    <property type="match status" value="1"/>
</dbReference>
<keyword evidence="12" id="KW-1185">Reference proteome</keyword>
<evidence type="ECO:0000256" key="6">
    <source>
        <dbReference type="ARBA" id="ARBA00023136"/>
    </source>
</evidence>
<dbReference type="GO" id="GO:0005886">
    <property type="term" value="C:plasma membrane"/>
    <property type="evidence" value="ECO:0007669"/>
    <property type="project" value="UniProtKB-SubCell"/>
</dbReference>
<dbReference type="InterPro" id="IPR008910">
    <property type="entry name" value="MSC_TM_helix"/>
</dbReference>
<evidence type="ECO:0000256" key="1">
    <source>
        <dbReference type="ARBA" id="ARBA00004651"/>
    </source>
</evidence>
<evidence type="ECO:0000256" key="5">
    <source>
        <dbReference type="ARBA" id="ARBA00022989"/>
    </source>
</evidence>
<dbReference type="EMBL" id="JAAZQD010000004">
    <property type="protein sequence ID" value="NKZ39307.1"/>
    <property type="molecule type" value="Genomic_DNA"/>
</dbReference>
<evidence type="ECO:0000313" key="11">
    <source>
        <dbReference type="EMBL" id="NKZ39307.1"/>
    </source>
</evidence>
<keyword evidence="7" id="KW-0997">Cell inner membrane</keyword>
<dbReference type="InterPro" id="IPR049278">
    <property type="entry name" value="MS_channel_C"/>
</dbReference>
<proteinExistence type="inferred from homology"/>
<protein>
    <recommendedName>
        <fullName evidence="7">Small-conductance mechanosensitive channel</fullName>
    </recommendedName>
</protein>
<dbReference type="AlphaFoldDB" id="A0A846ZNR9"/>
<comment type="subunit">
    <text evidence="7">Homoheptamer.</text>
</comment>
<keyword evidence="3" id="KW-1003">Cell membrane</keyword>
<evidence type="ECO:0000256" key="3">
    <source>
        <dbReference type="ARBA" id="ARBA00022475"/>
    </source>
</evidence>
<dbReference type="Proteomes" id="UP000541636">
    <property type="component" value="Unassembled WGS sequence"/>
</dbReference>
<dbReference type="GO" id="GO:0008381">
    <property type="term" value="F:mechanosensitive monoatomic ion channel activity"/>
    <property type="evidence" value="ECO:0007669"/>
    <property type="project" value="InterPro"/>
</dbReference>
<evidence type="ECO:0000256" key="2">
    <source>
        <dbReference type="ARBA" id="ARBA00008017"/>
    </source>
</evidence>
<dbReference type="Pfam" id="PF21082">
    <property type="entry name" value="MS_channel_3rd"/>
    <property type="match status" value="1"/>
</dbReference>
<evidence type="ECO:0000256" key="4">
    <source>
        <dbReference type="ARBA" id="ARBA00022692"/>
    </source>
</evidence>
<keyword evidence="4 7" id="KW-0812">Transmembrane</keyword>
<comment type="function">
    <text evidence="7">Mechanosensitive channel that participates in the regulation of osmotic pressure changes within the cell, opening in response to stretch forces in the membrane lipid bilayer, without the need for other proteins. Contributes to normal resistance to hypoosmotic shock. Forms an ion channel of 1.0 nanosiemens conductance with a slight preference for anions.</text>
</comment>
<dbReference type="Gene3D" id="1.10.287.1260">
    <property type="match status" value="1"/>
</dbReference>
<reference evidence="11 12" key="1">
    <citation type="journal article" date="2017" name="Int. J. Syst. Evol. Microbiol.">
        <title>Oleiagrimonas citrea sp. nov., a marine bacterium isolated from tidal flat sediment and emended description of the genus Oleiagrimonas Fang et al. 2015 and Oleiagrimonas soli.</title>
        <authorList>
            <person name="Yang S.H."/>
            <person name="Seo H.S."/>
            <person name="Seong C.N."/>
            <person name="Kwon K.K."/>
        </authorList>
    </citation>
    <scope>NUCLEOTIDE SEQUENCE [LARGE SCALE GENOMIC DNA]</scope>
    <source>
        <strain evidence="11 12">MEBiC09124</strain>
    </source>
</reference>
<feature type="transmembrane region" description="Helical" evidence="7">
    <location>
        <begin position="61"/>
        <end position="85"/>
    </location>
</feature>
<comment type="subcellular location">
    <subcellularLocation>
        <location evidence="7">Cell inner membrane</location>
        <topology evidence="7">Multi-pass membrane protein</topology>
    </subcellularLocation>
    <subcellularLocation>
        <location evidence="1">Cell membrane</location>
        <topology evidence="1">Multi-pass membrane protein</topology>
    </subcellularLocation>
</comment>
<dbReference type="InterPro" id="IPR049142">
    <property type="entry name" value="MS_channel_1st"/>
</dbReference>
<dbReference type="PANTHER" id="PTHR30221">
    <property type="entry name" value="SMALL-CONDUCTANCE MECHANOSENSITIVE CHANNEL"/>
    <property type="match status" value="1"/>
</dbReference>
<evidence type="ECO:0000259" key="8">
    <source>
        <dbReference type="Pfam" id="PF00924"/>
    </source>
</evidence>
<evidence type="ECO:0000256" key="7">
    <source>
        <dbReference type="RuleBase" id="RU369025"/>
    </source>
</evidence>
<feature type="domain" description="Mechanosensitive ion channel MscS C-terminal" evidence="9">
    <location>
        <begin position="181"/>
        <end position="262"/>
    </location>
</feature>
<feature type="transmembrane region" description="Helical" evidence="7">
    <location>
        <begin position="91"/>
        <end position="121"/>
    </location>
</feature>
<comment type="caution">
    <text evidence="11">The sequence shown here is derived from an EMBL/GenBank/DDBJ whole genome shotgun (WGS) entry which is preliminary data.</text>
</comment>